<dbReference type="RefSeq" id="WP_043754109.1">
    <property type="nucleotide sequence ID" value="NZ_AQQX01000018.1"/>
</dbReference>
<protein>
    <recommendedName>
        <fullName evidence="3">Piwi domain-containing protein</fullName>
    </recommendedName>
</protein>
<sequence length="518" mass="58834">MRFPEASLIVDHFDEPELDFRHDQRSHHPKDGLFLYGPHDGPRKLREVRIGVVGTSDGIGHFRSWSRRLLSGIPVPPPGPTEKKDRLHLADFAGLEETFGITFDPDRLRSLTVEFDAIERATRVQNMHEAVDAVARIYTERVHKFRRNEEGSIDVWMFVVPEIVYERCRPESRRTGLTLVAGKTPKKQRARSPQSFLFMDERFDPRIEDVFDDIPDFRRHIKATLLSIAPSQILRESTLEPTAFLNSAGYPKRTTQDPATVAWNIATGLYYKTQDRPPWRLSNVREGVCYIGMVYKNLPNNRDNHVCCAAQMFLSEGDGVVFRGANGPWKTGKYEYHLNADAAKELLETVIEAYRDLHSEPPKELFIHGQASFNDEEWQAFCQAAPKGTNVVGVRIRPTGGDAKLFRAGDYPVIRGTALSLDEKNAYLWTSGYVPQLDTYIGPETPNPLMVTILRSKHHKPEMRTVLADIMGLTKINYNSCNFNDGLPVTVRFAKMVGDILVMGSAREGGPQPFKYYI</sequence>
<name>A0A0A0EA04_9RHOB</name>
<evidence type="ECO:0008006" key="3">
    <source>
        <dbReference type="Google" id="ProtNLM"/>
    </source>
</evidence>
<comment type="caution">
    <text evidence="1">The sequence shown here is derived from an EMBL/GenBank/DDBJ whole genome shotgun (WGS) entry which is preliminary data.</text>
</comment>
<dbReference type="AlphaFoldDB" id="A0A0A0EA04"/>
<dbReference type="InterPro" id="IPR012337">
    <property type="entry name" value="RNaseH-like_sf"/>
</dbReference>
<reference evidence="1 2" key="1">
    <citation type="journal article" date="2015" name="Antonie Van Leeuwenhoek">
        <title>Pseudooceanicola atlanticus gen. nov. sp. nov., isolated from surface seawater of the Atlantic Ocean and reclassification of Oceanicola batsensis, Oceanicola marinus, Oceanicola nitratireducens, Oceanicola nanhaiensis, Oceanicola antarcticus and Oceanicola flagellatus, as Pseudooceanicola batsensis comb. nov., Pseudooceanicola marinus comb. nov., Pseudooceanicola nitratireducens comb. nov., Pseudooceanicola nanhaiensis comb. nov., Pseudooceanicola antarcticus comb. nov., and Pseudooceanicola flagellatus comb. nov.</title>
        <authorList>
            <person name="Lai Q."/>
            <person name="Li G."/>
            <person name="Liu X."/>
            <person name="Du Y."/>
            <person name="Sun F."/>
            <person name="Shao Z."/>
        </authorList>
    </citation>
    <scope>NUCLEOTIDE SEQUENCE [LARGE SCALE GENOMIC DNA]</scope>
    <source>
        <strain evidence="1 2">22II-s11g</strain>
    </source>
</reference>
<dbReference type="InterPro" id="IPR036397">
    <property type="entry name" value="RNaseH_sf"/>
</dbReference>
<evidence type="ECO:0000313" key="1">
    <source>
        <dbReference type="EMBL" id="KGM46868.1"/>
    </source>
</evidence>
<gene>
    <name evidence="1" type="ORF">ATO9_21370</name>
</gene>
<accession>A0A0A0EA04</accession>
<dbReference type="STRING" id="1461694.ATO9_21370"/>
<dbReference type="CDD" id="cd04659">
    <property type="entry name" value="Piwi_piwi-like_ProArk"/>
    <property type="match status" value="1"/>
</dbReference>
<organism evidence="1 2">
    <name type="scientific">Pseudooceanicola atlanticus</name>
    <dbReference type="NCBI Taxonomy" id="1461694"/>
    <lineage>
        <taxon>Bacteria</taxon>
        <taxon>Pseudomonadati</taxon>
        <taxon>Pseudomonadota</taxon>
        <taxon>Alphaproteobacteria</taxon>
        <taxon>Rhodobacterales</taxon>
        <taxon>Paracoccaceae</taxon>
        <taxon>Pseudooceanicola</taxon>
    </lineage>
</organism>
<evidence type="ECO:0000313" key="2">
    <source>
        <dbReference type="Proteomes" id="UP000030004"/>
    </source>
</evidence>
<dbReference type="eggNOG" id="COG1431">
    <property type="taxonomic scope" value="Bacteria"/>
</dbReference>
<keyword evidence="2" id="KW-1185">Reference proteome</keyword>
<dbReference type="GO" id="GO:0003676">
    <property type="term" value="F:nucleic acid binding"/>
    <property type="evidence" value="ECO:0007669"/>
    <property type="project" value="InterPro"/>
</dbReference>
<dbReference type="EMBL" id="AQQX01000018">
    <property type="protein sequence ID" value="KGM46868.1"/>
    <property type="molecule type" value="Genomic_DNA"/>
</dbReference>
<dbReference type="SUPFAM" id="SSF53098">
    <property type="entry name" value="Ribonuclease H-like"/>
    <property type="match status" value="1"/>
</dbReference>
<proteinExistence type="predicted"/>
<dbReference type="OrthoDB" id="580851at2"/>
<dbReference type="Gene3D" id="3.30.420.10">
    <property type="entry name" value="Ribonuclease H-like superfamily/Ribonuclease H"/>
    <property type="match status" value="1"/>
</dbReference>
<dbReference type="Proteomes" id="UP000030004">
    <property type="component" value="Unassembled WGS sequence"/>
</dbReference>